<dbReference type="STRING" id="106549.A0A540L9U2"/>
<keyword evidence="1" id="KW-0812">Transmembrane</keyword>
<evidence type="ECO:0000256" key="1">
    <source>
        <dbReference type="SAM" id="Phobius"/>
    </source>
</evidence>
<evidence type="ECO:0000313" key="2">
    <source>
        <dbReference type="EMBL" id="TQD83247.1"/>
    </source>
</evidence>
<reference evidence="2 3" key="1">
    <citation type="journal article" date="2019" name="G3 (Bethesda)">
        <title>Sequencing of a Wild Apple (Malus baccata) Genome Unravels the Differences Between Cultivated and Wild Apple Species Regarding Disease Resistance and Cold Tolerance.</title>
        <authorList>
            <person name="Chen X."/>
        </authorList>
    </citation>
    <scope>NUCLEOTIDE SEQUENCE [LARGE SCALE GENOMIC DNA]</scope>
    <source>
        <strain evidence="3">cv. Shandingzi</strain>
        <tissue evidence="2">Leaves</tissue>
    </source>
</reference>
<dbReference type="AlphaFoldDB" id="A0A540L9U2"/>
<evidence type="ECO:0000313" key="3">
    <source>
        <dbReference type="Proteomes" id="UP000315295"/>
    </source>
</evidence>
<name>A0A540L9U2_MALBA</name>
<organism evidence="2 3">
    <name type="scientific">Malus baccata</name>
    <name type="common">Siberian crab apple</name>
    <name type="synonym">Pyrus baccata</name>
    <dbReference type="NCBI Taxonomy" id="106549"/>
    <lineage>
        <taxon>Eukaryota</taxon>
        <taxon>Viridiplantae</taxon>
        <taxon>Streptophyta</taxon>
        <taxon>Embryophyta</taxon>
        <taxon>Tracheophyta</taxon>
        <taxon>Spermatophyta</taxon>
        <taxon>Magnoliopsida</taxon>
        <taxon>eudicotyledons</taxon>
        <taxon>Gunneridae</taxon>
        <taxon>Pentapetalae</taxon>
        <taxon>rosids</taxon>
        <taxon>fabids</taxon>
        <taxon>Rosales</taxon>
        <taxon>Rosaceae</taxon>
        <taxon>Amygdaloideae</taxon>
        <taxon>Maleae</taxon>
        <taxon>Malus</taxon>
    </lineage>
</organism>
<keyword evidence="1" id="KW-0472">Membrane</keyword>
<proteinExistence type="predicted"/>
<keyword evidence="3" id="KW-1185">Reference proteome</keyword>
<comment type="caution">
    <text evidence="2">The sequence shown here is derived from an EMBL/GenBank/DDBJ whole genome shotgun (WGS) entry which is preliminary data.</text>
</comment>
<protein>
    <submittedName>
        <fullName evidence="2">Uncharacterized protein</fullName>
    </submittedName>
</protein>
<dbReference type="Proteomes" id="UP000315295">
    <property type="component" value="Unassembled WGS sequence"/>
</dbReference>
<dbReference type="EMBL" id="VIEB01000686">
    <property type="protein sequence ID" value="TQD83247.1"/>
    <property type="molecule type" value="Genomic_DNA"/>
</dbReference>
<sequence>MTTGAEDSYWKRNRYLLYTTAGIIAQTIIIVIFVVFVLRVKTPKVRLDSVAVDGLATNSSSSSPSFKVEINVVVTPRVVVVPVRDKPPRFAHQSHSWTFWFGYPAAKFKQGAGDIPLSLPPERRLPRETGIRHCLHIDVEALKANTPPLDVVELVVRELENIPHFQCWKGISANHIWHC</sequence>
<keyword evidence="1" id="KW-1133">Transmembrane helix</keyword>
<accession>A0A540L9U2</accession>
<gene>
    <name evidence="2" type="ORF">C1H46_031210</name>
</gene>
<feature type="transmembrane region" description="Helical" evidence="1">
    <location>
        <begin position="15"/>
        <end position="38"/>
    </location>
</feature>